<dbReference type="EMBL" id="LGSR01000013">
    <property type="protein sequence ID" value="KOS21035.1"/>
    <property type="molecule type" value="Genomic_DNA"/>
</dbReference>
<comment type="caution">
    <text evidence="3">The sequence shown here is derived from an EMBL/GenBank/DDBJ whole genome shotgun (WGS) entry which is preliminary data.</text>
</comment>
<feature type="domain" description="LDB19 N-terminal" evidence="2">
    <location>
        <begin position="160"/>
        <end position="345"/>
    </location>
</feature>
<feature type="region of interest" description="Disordered" evidence="1">
    <location>
        <begin position="1"/>
        <end position="63"/>
    </location>
</feature>
<dbReference type="InterPro" id="IPR014752">
    <property type="entry name" value="Arrestin-like_C"/>
</dbReference>
<dbReference type="AlphaFoldDB" id="A0A0M9VVJ3"/>
<dbReference type="OrthoDB" id="3832628at2759"/>
<evidence type="ECO:0000313" key="3">
    <source>
        <dbReference type="EMBL" id="KOS21035.1"/>
    </source>
</evidence>
<feature type="compositionally biased region" description="Low complexity" evidence="1">
    <location>
        <begin position="24"/>
        <end position="60"/>
    </location>
</feature>
<keyword evidence="4" id="KW-1185">Reference proteome</keyword>
<dbReference type="Gene3D" id="2.60.40.640">
    <property type="match status" value="1"/>
</dbReference>
<reference evidence="3 4" key="1">
    <citation type="submission" date="2015-07" db="EMBL/GenBank/DDBJ databases">
        <title>The genome of the fungus Escovopsis weberi, a specialized disease agent of ant agriculture.</title>
        <authorList>
            <person name="de Man T.J."/>
            <person name="Stajich J.E."/>
            <person name="Kubicek C.P."/>
            <person name="Chenthamara K."/>
            <person name="Atanasova L."/>
            <person name="Druzhinina I.S."/>
            <person name="Birnbaum S."/>
            <person name="Barribeau S.M."/>
            <person name="Teiling C."/>
            <person name="Suen G."/>
            <person name="Currie C."/>
            <person name="Gerardo N.M."/>
        </authorList>
    </citation>
    <scope>NUCLEOTIDE SEQUENCE [LARGE SCALE GENOMIC DNA]</scope>
</reference>
<organism evidence="3 4">
    <name type="scientific">Escovopsis weberi</name>
    <dbReference type="NCBI Taxonomy" id="150374"/>
    <lineage>
        <taxon>Eukaryota</taxon>
        <taxon>Fungi</taxon>
        <taxon>Dikarya</taxon>
        <taxon>Ascomycota</taxon>
        <taxon>Pezizomycotina</taxon>
        <taxon>Sordariomycetes</taxon>
        <taxon>Hypocreomycetidae</taxon>
        <taxon>Hypocreales</taxon>
        <taxon>Hypocreaceae</taxon>
        <taxon>Escovopsis</taxon>
    </lineage>
</organism>
<gene>
    <name evidence="3" type="ORF">ESCO_004368</name>
</gene>
<dbReference type="InterPro" id="IPR024391">
    <property type="entry name" value="LDB19_N"/>
</dbReference>
<dbReference type="STRING" id="150374.A0A0M9VVJ3"/>
<name>A0A0M9VVJ3_ESCWE</name>
<protein>
    <recommendedName>
        <fullName evidence="2">LDB19 N-terminal domain-containing protein</fullName>
    </recommendedName>
</protein>
<evidence type="ECO:0000256" key="1">
    <source>
        <dbReference type="SAM" id="MobiDB-lite"/>
    </source>
</evidence>
<proteinExistence type="predicted"/>
<evidence type="ECO:0000259" key="2">
    <source>
        <dbReference type="Pfam" id="PF13002"/>
    </source>
</evidence>
<sequence length="531" mass="58558">MPHLVSNIRSSIGHMAGIKNTAVSRSRNSSRAASRSTSRNPSPHATHSPLSSASSPSTSSAHEDHTLIADLTEALKKHHRLSLHFGRAYKEHGQHQFPLQQDAPSCRRAAIDCTMESSPIVFHGTPDESTGALVTGQLILEAKEDLLRVESFAARLDLVVTQKKPFSSSCSDCQTQTTTIQRWEFLSHLTSLGNGKHHFPFSVHLGGHFPASMNTPLVSIAYVIKAEAIISASTTDLKAAAHGTDATTCLAFERTLDVKRSLPEPIYPHNSVRVFPPTNIKATANYMSTLDPNRSNNLTLKLDGLMTHNEKFGTVDLWRLKKLTWKLEETIKTMAPPCKNHEHELDTIAELEAECKGHARSETRVIGEKSLFEGWKSSYTGSDGTVDFEFDFFVNKDAKDAKAVHHKGPQPKAPSADLYACDNQTDQGTSVTHSLCLELVISKEYAQEGKTHQSHQTGTGRILRMHFAVVLTNNAGMGVSWDNEAPPVYEDVPPSPPSYQWEEDPIEYADLEELDAARAFTAPNSRRHSRS</sequence>
<dbReference type="Pfam" id="PF13002">
    <property type="entry name" value="LDB19"/>
    <property type="match status" value="1"/>
</dbReference>
<accession>A0A0M9VVJ3</accession>
<evidence type="ECO:0000313" key="4">
    <source>
        <dbReference type="Proteomes" id="UP000053831"/>
    </source>
</evidence>
<dbReference type="Proteomes" id="UP000053831">
    <property type="component" value="Unassembled WGS sequence"/>
</dbReference>